<reference evidence="3 4" key="1">
    <citation type="submission" date="2023-08" db="EMBL/GenBank/DDBJ databases">
        <title>Implementing the SeqCode for naming new Mesorhizobium species isolated from Vachellia karroo root nodules.</title>
        <authorList>
            <person name="Van Lill M."/>
        </authorList>
    </citation>
    <scope>NUCLEOTIDE SEQUENCE [LARGE SCALE GENOMIC DNA]</scope>
    <source>
        <strain evidence="3 4">VK23A</strain>
    </source>
</reference>
<keyword evidence="4" id="KW-1185">Reference proteome</keyword>
<comment type="similarity">
    <text evidence="1">Belongs to the YciI family.</text>
</comment>
<dbReference type="InterPro" id="IPR005545">
    <property type="entry name" value="YCII"/>
</dbReference>
<comment type="caution">
    <text evidence="3">The sequence shown here is derived from an EMBL/GenBank/DDBJ whole genome shotgun (WGS) entry which is preliminary data.</text>
</comment>
<gene>
    <name evidence="3" type="ORF">RFM27_31255</name>
</gene>
<dbReference type="EMBL" id="JAVIIZ010000036">
    <property type="protein sequence ID" value="MDX8476548.1"/>
    <property type="molecule type" value="Genomic_DNA"/>
</dbReference>
<feature type="domain" description="YCII-related" evidence="2">
    <location>
        <begin position="1"/>
        <end position="87"/>
    </location>
</feature>
<dbReference type="SUPFAM" id="SSF54909">
    <property type="entry name" value="Dimeric alpha+beta barrel"/>
    <property type="match status" value="1"/>
</dbReference>
<dbReference type="Proteomes" id="UP001271780">
    <property type="component" value="Unassembled WGS sequence"/>
</dbReference>
<sequence length="98" mass="11041">MKLVAIFKDATGAEWIRERHSAEHLGFLEKNKNKIAIGGSLRRHAGATPYGGLWVFSVSSKEEAIGLIEADPYYRLGLRAEYELFLWGKPDFFGVVEL</sequence>
<evidence type="ECO:0000259" key="2">
    <source>
        <dbReference type="Pfam" id="PF03795"/>
    </source>
</evidence>
<dbReference type="Pfam" id="PF03795">
    <property type="entry name" value="YCII"/>
    <property type="match status" value="1"/>
</dbReference>
<name>A0ABU4XP83_9HYPH</name>
<evidence type="ECO:0000313" key="4">
    <source>
        <dbReference type="Proteomes" id="UP001271780"/>
    </source>
</evidence>
<accession>A0ABU4XP83</accession>
<evidence type="ECO:0000313" key="3">
    <source>
        <dbReference type="EMBL" id="MDX8476548.1"/>
    </source>
</evidence>
<evidence type="ECO:0000256" key="1">
    <source>
        <dbReference type="ARBA" id="ARBA00007689"/>
    </source>
</evidence>
<protein>
    <submittedName>
        <fullName evidence="3">YciI family protein</fullName>
    </submittedName>
</protein>
<organism evidence="3 4">
    <name type="scientific">Mesorhizobium dulcispinae</name>
    <dbReference type="NCBI Taxonomy" id="3072316"/>
    <lineage>
        <taxon>Bacteria</taxon>
        <taxon>Pseudomonadati</taxon>
        <taxon>Pseudomonadota</taxon>
        <taxon>Alphaproteobacteria</taxon>
        <taxon>Hyphomicrobiales</taxon>
        <taxon>Phyllobacteriaceae</taxon>
        <taxon>Mesorhizobium</taxon>
    </lineage>
</organism>
<dbReference type="Gene3D" id="3.30.70.1060">
    <property type="entry name" value="Dimeric alpha+beta barrel"/>
    <property type="match status" value="1"/>
</dbReference>
<dbReference type="RefSeq" id="WP_320319010.1">
    <property type="nucleotide sequence ID" value="NZ_JAVIIX010000034.1"/>
</dbReference>
<dbReference type="InterPro" id="IPR011008">
    <property type="entry name" value="Dimeric_a/b-barrel"/>
</dbReference>
<proteinExistence type="inferred from homology"/>